<dbReference type="UniPathway" id="UPA00908">
    <property type="reaction ID" value="UER00884"/>
</dbReference>
<evidence type="ECO:0000256" key="2">
    <source>
        <dbReference type="SAM" id="Coils"/>
    </source>
</evidence>
<dbReference type="SUPFAM" id="SSF81301">
    <property type="entry name" value="Nucleotidyltransferase"/>
    <property type="match status" value="1"/>
</dbReference>
<dbReference type="SMART" id="SM00954">
    <property type="entry name" value="RelA_SpoT"/>
    <property type="match status" value="1"/>
</dbReference>
<dbReference type="EMBL" id="JACHHB010000008">
    <property type="protein sequence ID" value="MBB5173850.1"/>
    <property type="molecule type" value="Genomic_DNA"/>
</dbReference>
<dbReference type="RefSeq" id="WP_184664287.1">
    <property type="nucleotide sequence ID" value="NZ_JACHHB010000008.1"/>
</dbReference>
<dbReference type="Proteomes" id="UP000551878">
    <property type="component" value="Unassembled WGS sequence"/>
</dbReference>
<feature type="coiled-coil region" evidence="2">
    <location>
        <begin position="182"/>
        <end position="209"/>
    </location>
</feature>
<dbReference type="InterPro" id="IPR043519">
    <property type="entry name" value="NT_sf"/>
</dbReference>
<dbReference type="GO" id="GO:0008728">
    <property type="term" value="F:GTP diphosphokinase activity"/>
    <property type="evidence" value="ECO:0007669"/>
    <property type="project" value="UniProtKB-EC"/>
</dbReference>
<dbReference type="PANTHER" id="PTHR47837:SF2">
    <property type="entry name" value="GTP PYROPHOSPHOKINASE YWAC"/>
    <property type="match status" value="1"/>
</dbReference>
<keyword evidence="4" id="KW-0808">Transferase</keyword>
<comment type="caution">
    <text evidence="4">The sequence shown here is derived from an EMBL/GenBank/DDBJ whole genome shotgun (WGS) entry which is preliminary data.</text>
</comment>
<proteinExistence type="predicted"/>
<keyword evidence="2" id="KW-0175">Coiled coil</keyword>
<evidence type="ECO:0000256" key="1">
    <source>
        <dbReference type="ARBA" id="ARBA00004976"/>
    </source>
</evidence>
<protein>
    <submittedName>
        <fullName evidence="4">Putative GTP pyrophosphokinase</fullName>
        <ecNumber evidence="4">2.7.6.5</ecNumber>
    </submittedName>
</protein>
<reference evidence="4 5" key="1">
    <citation type="submission" date="2020-08" db="EMBL/GenBank/DDBJ databases">
        <title>Genomic Encyclopedia of Type Strains, Phase IV (KMG-IV): sequencing the most valuable type-strain genomes for metagenomic binning, comparative biology and taxonomic classification.</title>
        <authorList>
            <person name="Goeker M."/>
        </authorList>
    </citation>
    <scope>NUCLEOTIDE SEQUENCE [LARGE SCALE GENOMIC DNA]</scope>
    <source>
        <strain evidence="4 5">DSM 24696</strain>
    </source>
</reference>
<dbReference type="InterPro" id="IPR052366">
    <property type="entry name" value="GTP_Pyrophosphokinase"/>
</dbReference>
<feature type="domain" description="RelA/SpoT" evidence="3">
    <location>
        <begin position="51"/>
        <end position="174"/>
    </location>
</feature>
<dbReference type="GO" id="GO:0015970">
    <property type="term" value="P:guanosine tetraphosphate biosynthetic process"/>
    <property type="evidence" value="ECO:0007669"/>
    <property type="project" value="UniProtKB-UniPathway"/>
</dbReference>
<dbReference type="Gene3D" id="3.30.460.10">
    <property type="entry name" value="Beta Polymerase, domain 2"/>
    <property type="match status" value="1"/>
</dbReference>
<evidence type="ECO:0000259" key="3">
    <source>
        <dbReference type="SMART" id="SM00954"/>
    </source>
</evidence>
<organism evidence="4 5">
    <name type="scientific">Texcoconibacillus texcoconensis</name>
    <dbReference type="NCBI Taxonomy" id="1095777"/>
    <lineage>
        <taxon>Bacteria</taxon>
        <taxon>Bacillati</taxon>
        <taxon>Bacillota</taxon>
        <taxon>Bacilli</taxon>
        <taxon>Bacillales</taxon>
        <taxon>Bacillaceae</taxon>
        <taxon>Texcoconibacillus</taxon>
    </lineage>
</organism>
<dbReference type="CDD" id="cd05399">
    <property type="entry name" value="NT_Rel-Spo_like"/>
    <property type="match status" value="1"/>
</dbReference>
<accession>A0A840QR71</accession>
<dbReference type="Gene3D" id="1.10.287.860">
    <property type="entry name" value="Nucleotidyltransferase"/>
    <property type="match status" value="1"/>
</dbReference>
<dbReference type="Pfam" id="PF04607">
    <property type="entry name" value="RelA_SpoT"/>
    <property type="match status" value="1"/>
</dbReference>
<dbReference type="AlphaFoldDB" id="A0A840QR71"/>
<dbReference type="GO" id="GO:0016301">
    <property type="term" value="F:kinase activity"/>
    <property type="evidence" value="ECO:0007669"/>
    <property type="project" value="UniProtKB-KW"/>
</dbReference>
<keyword evidence="5" id="KW-1185">Reference proteome</keyword>
<comment type="pathway">
    <text evidence="1">Purine metabolism; ppGpp biosynthesis; ppGpp from GTP: step 1/2.</text>
</comment>
<dbReference type="PANTHER" id="PTHR47837">
    <property type="entry name" value="GTP PYROPHOSPHOKINASE YJBM"/>
    <property type="match status" value="1"/>
</dbReference>
<sequence>MHTTVDERLVEIRNFLIIYKFAIEEMKTKLNILSEEFEYMHERNPIESVKSRVKKPKSIMDKLQRKGFDVNIDQARARVHDIAGIRVVCSFVSDIYTIYDLIYKQHDINVIEVKDYLENPKPNGYQSLHMIIEIPVFLSDRTEYVKVEIQIRTLAMDFWASLEHKIHYKFQTHVPSELIEELREAAHIVNNLDQKMETIKEDMHEYKQNFIPLKKE</sequence>
<name>A0A840QR71_9BACI</name>
<dbReference type="InterPro" id="IPR007685">
    <property type="entry name" value="RelA_SpoT"/>
</dbReference>
<keyword evidence="4" id="KW-0418">Kinase</keyword>
<gene>
    <name evidence="4" type="ORF">HNQ41_002040</name>
</gene>
<evidence type="ECO:0000313" key="4">
    <source>
        <dbReference type="EMBL" id="MBB5173850.1"/>
    </source>
</evidence>
<dbReference type="EC" id="2.7.6.5" evidence="4"/>
<evidence type="ECO:0000313" key="5">
    <source>
        <dbReference type="Proteomes" id="UP000551878"/>
    </source>
</evidence>